<dbReference type="EMBL" id="HACA01030086">
    <property type="protein sequence ID" value="CDW47447.1"/>
    <property type="molecule type" value="Transcribed_RNA"/>
</dbReference>
<dbReference type="AlphaFoldDB" id="A0A0K2VBA0"/>
<organism evidence="1">
    <name type="scientific">Lepeophtheirus salmonis</name>
    <name type="common">Salmon louse</name>
    <name type="synonym">Caligus salmonis</name>
    <dbReference type="NCBI Taxonomy" id="72036"/>
    <lineage>
        <taxon>Eukaryota</taxon>
        <taxon>Metazoa</taxon>
        <taxon>Ecdysozoa</taxon>
        <taxon>Arthropoda</taxon>
        <taxon>Crustacea</taxon>
        <taxon>Multicrustacea</taxon>
        <taxon>Hexanauplia</taxon>
        <taxon>Copepoda</taxon>
        <taxon>Siphonostomatoida</taxon>
        <taxon>Caligidae</taxon>
        <taxon>Lepeophtheirus</taxon>
    </lineage>
</organism>
<protein>
    <submittedName>
        <fullName evidence="1">Uncharacterized protein</fullName>
    </submittedName>
</protein>
<sequence length="142" mass="16043">MGLTYHWLSFKKFNVSNKMELFTMIKPQEESVRVFYSHVKSKADTCTLTKSGECGKGGGLCQISCTDYNHGWSCRRRHFQEIVGIPNIDKKFTNEQIQIIEARESERNASSSTSTIAAILAFKRQSINIYPNNNKGTSGILV</sequence>
<proteinExistence type="predicted"/>
<evidence type="ECO:0000313" key="1">
    <source>
        <dbReference type="EMBL" id="CDW47447.1"/>
    </source>
</evidence>
<name>A0A0K2VBA0_LEPSM</name>
<accession>A0A0K2VBA0</accession>
<reference evidence="1" key="1">
    <citation type="submission" date="2014-05" db="EMBL/GenBank/DDBJ databases">
        <authorList>
            <person name="Chronopoulou M."/>
        </authorList>
    </citation>
    <scope>NUCLEOTIDE SEQUENCE</scope>
    <source>
        <tissue evidence="1">Whole organism</tissue>
    </source>
</reference>